<dbReference type="EMBL" id="CP006988">
    <property type="protein sequence ID" value="AIC29864.1"/>
    <property type="molecule type" value="Genomic_DNA"/>
</dbReference>
<dbReference type="Proteomes" id="UP000027180">
    <property type="component" value="Plasmid pRetIE4771b"/>
</dbReference>
<organism evidence="1 2">
    <name type="scientific">Rhizobium etli bv. mimosae str. IE4771</name>
    <dbReference type="NCBI Taxonomy" id="1432050"/>
    <lineage>
        <taxon>Bacteria</taxon>
        <taxon>Pseudomonadati</taxon>
        <taxon>Pseudomonadota</taxon>
        <taxon>Alphaproteobacteria</taxon>
        <taxon>Hyphomicrobiales</taxon>
        <taxon>Rhizobiaceae</taxon>
        <taxon>Rhizobium/Agrobacterium group</taxon>
        <taxon>Rhizobium</taxon>
    </lineage>
</organism>
<sequence>MRRKENYARQEVLLARSDRGTVDGDLFSRTILGWLFPFLCAMSARQCMIRAKRGHRFKTVR</sequence>
<dbReference type="AlphaFoldDB" id="A0A060I7Y5"/>
<dbReference type="HOGENOM" id="CLU_2919552_0_0_5"/>
<evidence type="ECO:0000313" key="2">
    <source>
        <dbReference type="Proteomes" id="UP000027180"/>
    </source>
</evidence>
<geneLocation type="plasmid" evidence="1 2">
    <name>pRetIE4771b</name>
</geneLocation>
<dbReference type="KEGG" id="rei:IE4771_PB00133"/>
<name>A0A060I7Y5_RHIET</name>
<keyword evidence="1" id="KW-0614">Plasmid</keyword>
<protein>
    <submittedName>
        <fullName evidence="1">Uncharacterized protein</fullName>
    </submittedName>
</protein>
<reference evidence="1 2" key="1">
    <citation type="submission" date="2013-12" db="EMBL/GenBank/DDBJ databases">
        <title>Complete genome sequence of Rhizobium etli bv. mimosae IE4771.</title>
        <authorList>
            <person name="Bustos P."/>
            <person name="Santamaria R.I."/>
            <person name="Lozano L."/>
            <person name="Ormeno-Orrillo E."/>
            <person name="Rogel M.A."/>
            <person name="Romero D."/>
            <person name="Cevallos M.A."/>
            <person name="Martinez-Romero E."/>
            <person name="Gonzalez V."/>
        </authorList>
    </citation>
    <scope>NUCLEOTIDE SEQUENCE [LARGE SCALE GENOMIC DNA]</scope>
    <source>
        <strain evidence="1 2">IE4771</strain>
        <plasmid evidence="2">Plasmid pRetIE4771b</plasmid>
    </source>
</reference>
<gene>
    <name evidence="1" type="ORF">IE4771_PB00133</name>
</gene>
<evidence type="ECO:0000313" key="1">
    <source>
        <dbReference type="EMBL" id="AIC29864.1"/>
    </source>
</evidence>
<accession>A0A060I7Y5</accession>
<proteinExistence type="predicted"/>